<proteinExistence type="predicted"/>
<evidence type="ECO:0000256" key="1">
    <source>
        <dbReference type="SAM" id="MobiDB-lite"/>
    </source>
</evidence>
<gene>
    <name evidence="2" type="ORF">G6F64_012604</name>
</gene>
<organism evidence="2 3">
    <name type="scientific">Rhizopus oryzae</name>
    <name type="common">Mucormycosis agent</name>
    <name type="synonym">Rhizopus arrhizus var. delemar</name>
    <dbReference type="NCBI Taxonomy" id="64495"/>
    <lineage>
        <taxon>Eukaryota</taxon>
        <taxon>Fungi</taxon>
        <taxon>Fungi incertae sedis</taxon>
        <taxon>Mucoromycota</taxon>
        <taxon>Mucoromycotina</taxon>
        <taxon>Mucoromycetes</taxon>
        <taxon>Mucorales</taxon>
        <taxon>Mucorineae</taxon>
        <taxon>Rhizopodaceae</taxon>
        <taxon>Rhizopus</taxon>
    </lineage>
</organism>
<evidence type="ECO:0000313" key="2">
    <source>
        <dbReference type="EMBL" id="KAG1300539.1"/>
    </source>
</evidence>
<dbReference type="EMBL" id="JAANQT010004016">
    <property type="protein sequence ID" value="KAG1300539.1"/>
    <property type="molecule type" value="Genomic_DNA"/>
</dbReference>
<name>A0A9P7BKP6_RHIOR</name>
<feature type="compositionally biased region" description="Low complexity" evidence="1">
    <location>
        <begin position="177"/>
        <end position="193"/>
    </location>
</feature>
<dbReference type="OrthoDB" id="2288763at2759"/>
<dbReference type="AlphaFoldDB" id="A0A9P7BKP6"/>
<keyword evidence="3" id="KW-1185">Reference proteome</keyword>
<comment type="caution">
    <text evidence="2">The sequence shown here is derived from an EMBL/GenBank/DDBJ whole genome shotgun (WGS) entry which is preliminary data.</text>
</comment>
<dbReference type="Proteomes" id="UP000716291">
    <property type="component" value="Unassembled WGS sequence"/>
</dbReference>
<reference evidence="2" key="1">
    <citation type="journal article" date="2020" name="Microb. Genom.">
        <title>Genetic diversity of clinical and environmental Mucorales isolates obtained from an investigation of mucormycosis cases among solid organ transplant recipients.</title>
        <authorList>
            <person name="Nguyen M.H."/>
            <person name="Kaul D."/>
            <person name="Muto C."/>
            <person name="Cheng S.J."/>
            <person name="Richter R.A."/>
            <person name="Bruno V.M."/>
            <person name="Liu G."/>
            <person name="Beyhan S."/>
            <person name="Sundermann A.J."/>
            <person name="Mounaud S."/>
            <person name="Pasculle A.W."/>
            <person name="Nierman W.C."/>
            <person name="Driscoll E."/>
            <person name="Cumbie R."/>
            <person name="Clancy C.J."/>
            <person name="Dupont C.L."/>
        </authorList>
    </citation>
    <scope>NUCLEOTIDE SEQUENCE</scope>
    <source>
        <strain evidence="2">GL11</strain>
    </source>
</reference>
<feature type="region of interest" description="Disordered" evidence="1">
    <location>
        <begin position="176"/>
        <end position="201"/>
    </location>
</feature>
<evidence type="ECO:0000313" key="3">
    <source>
        <dbReference type="Proteomes" id="UP000716291"/>
    </source>
</evidence>
<accession>A0A9P7BKP6</accession>
<protein>
    <submittedName>
        <fullName evidence="2">Uncharacterized protein</fullName>
    </submittedName>
</protein>
<sequence length="257" mass="28912">MPTLAYIAERTMTADCTINTTEDVIDMEINQNLKFPFAIQLPCPGWAKSFHLLNGGSIHAYLKTKPLHPLVAVAHFLIEQKLSLIAMEHKEDPTIQHLFALAKDIFNTNIQEQENLSAVLQQVCNQANHQFSKASKRLLEDVEDPEARKRTARCLDDGILYVNEICRKNNIAVEPLTTSPESSSKSSSSSSTSKQDLLPASERENPDWAFIDSARKHLKNKMRWKTCFQIGKDIGLFSKYSTPKSAKSAYFRAKSGN</sequence>